<proteinExistence type="predicted"/>
<dbReference type="PANTHER" id="PTHR39179">
    <property type="entry name" value="SPORE COAT PROTEIN I"/>
    <property type="match status" value="1"/>
</dbReference>
<dbReference type="InterPro" id="IPR011009">
    <property type="entry name" value="Kinase-like_dom_sf"/>
</dbReference>
<dbReference type="SUPFAM" id="SSF56112">
    <property type="entry name" value="Protein kinase-like (PK-like)"/>
    <property type="match status" value="1"/>
</dbReference>
<dbReference type="RefSeq" id="WP_130435686.1">
    <property type="nucleotide sequence ID" value="NZ_SGXF01000005.1"/>
</dbReference>
<evidence type="ECO:0000313" key="2">
    <source>
        <dbReference type="Proteomes" id="UP000292927"/>
    </source>
</evidence>
<keyword evidence="1" id="KW-0167">Capsid protein</keyword>
<dbReference type="AlphaFoldDB" id="A0A4Q7P3R1"/>
<organism evidence="1 2">
    <name type="scientific">Cuneatibacter caecimuris</name>
    <dbReference type="NCBI Taxonomy" id="1796618"/>
    <lineage>
        <taxon>Bacteria</taxon>
        <taxon>Bacillati</taxon>
        <taxon>Bacillota</taxon>
        <taxon>Clostridia</taxon>
        <taxon>Lachnospirales</taxon>
        <taxon>Lachnospiraceae</taxon>
        <taxon>Cuneatibacter</taxon>
    </lineage>
</organism>
<protein>
    <submittedName>
        <fullName evidence="1">CotS family spore coat protein</fullName>
    </submittedName>
</protein>
<name>A0A4Q7P3R1_9FIRM</name>
<keyword evidence="2" id="KW-1185">Reference proteome</keyword>
<evidence type="ECO:0000313" key="1">
    <source>
        <dbReference type="EMBL" id="RZS94050.1"/>
    </source>
</evidence>
<dbReference type="PANTHER" id="PTHR39179:SF1">
    <property type="entry name" value="SPORE COAT PROTEIN I"/>
    <property type="match status" value="1"/>
</dbReference>
<gene>
    <name evidence="1" type="ORF">EV209_2416</name>
</gene>
<dbReference type="Gene3D" id="3.90.1200.10">
    <property type="match status" value="1"/>
</dbReference>
<keyword evidence="1" id="KW-0946">Virion</keyword>
<comment type="caution">
    <text evidence="1">The sequence shown here is derived from an EMBL/GenBank/DDBJ whole genome shotgun (WGS) entry which is preliminary data.</text>
</comment>
<dbReference type="GO" id="GO:0042601">
    <property type="term" value="C:endospore-forming forespore"/>
    <property type="evidence" value="ECO:0007669"/>
    <property type="project" value="TreeGrafter"/>
</dbReference>
<dbReference type="InterPro" id="IPR047175">
    <property type="entry name" value="CotS-like"/>
</dbReference>
<dbReference type="EMBL" id="SGXF01000005">
    <property type="protein sequence ID" value="RZS94050.1"/>
    <property type="molecule type" value="Genomic_DNA"/>
</dbReference>
<sequence length="329" mass="38808">MGDWGQSVLTQYDLNIQDIKKARGSLLCSAGQDLYALQEYSGTIQRLAVEQKLTEFLAGCGFTQTDRPVPNREGALCTEGEDGKCYVLRRWYAAGECSVQSTQDLVLAVRNLALLHRYLQDFPLYEYFPDCHYTGCSLSEEWCRHNQELWRIRNFMRGKRRKTDFERCALESFPAVYCQAQEAYAGLQASCYHILWQEACSRGTLCHGSYNYHNVLIGRHYVATTCFQHFVVEPQIMDFYHFSRKILEKRCWDTQLWKVLLDTYQAVRPLSDTEYQVLYLLFLYPEKYWKQMNFYYNNSKSWISCRSIEKLTKAAEQVELRREFLKKCF</sequence>
<reference evidence="1 2" key="1">
    <citation type="submission" date="2019-02" db="EMBL/GenBank/DDBJ databases">
        <title>Genomic Encyclopedia of Type Strains, Phase IV (KMG-IV): sequencing the most valuable type-strain genomes for metagenomic binning, comparative biology and taxonomic classification.</title>
        <authorList>
            <person name="Goeker M."/>
        </authorList>
    </citation>
    <scope>NUCLEOTIDE SEQUENCE [LARGE SCALE GENOMIC DNA]</scope>
    <source>
        <strain evidence="1 2">DSM 29486</strain>
    </source>
</reference>
<accession>A0A4Q7P3R1</accession>
<dbReference type="Gene3D" id="3.30.200.20">
    <property type="entry name" value="Phosphorylase Kinase, domain 1"/>
    <property type="match status" value="1"/>
</dbReference>
<dbReference type="Proteomes" id="UP000292927">
    <property type="component" value="Unassembled WGS sequence"/>
</dbReference>
<dbReference type="OrthoDB" id="9771902at2"/>